<sequence length="512" mass="59297">MKLNILFVLALIAVLVEVSSGKRHKHFRRAHAAKRHHDTRSISTNIASRAVYKSNEREIVSLDKQVQALHTKTINESFYIKSAFRVSENVIRLSVIKSSDNNDSLIWYSNTKPIGEITFTCHSLECPATYSEKCTFVGYIGIINIPANLTLGETIEIQSKKTRKYISIRIKDVRPPPAFRNGYKHKLGVCVQPIFLYATYLELITFIEFYIANGATKFYFYRESVTVNVAAVLKHYKATHTQISIEIIDWSELPSNATKFNNPNTFVYRLEPYLAVMDCMYHARYHVKYVAQVDLDELIVVNSQYKSLLDYLEIKTKKGTNYMSSISFESRFAKYPTGWNTLAELNEKKFGQMDNVALGKPFKRPIYSKLVFRPEVNFNYYIHYALKTETRILTKKQYGSTNAKANEASVFHFRRIKDIYYNVDKFNLNSTLLTPFIKKMDKQLEAHISSLRINENLQTDLIERTINSFGQCREERKSHRNDMCISLATCEHLITPAAWNAFERSSNSWKVV</sequence>
<proteinExistence type="predicted"/>
<reference evidence="2" key="1">
    <citation type="submission" date="2016-11" db="UniProtKB">
        <authorList>
            <consortium name="WormBaseParasite"/>
        </authorList>
    </citation>
    <scope>IDENTIFICATION</scope>
    <source>
        <strain evidence="2">KR3021</strain>
    </source>
</reference>
<dbReference type="Proteomes" id="UP000095286">
    <property type="component" value="Unplaced"/>
</dbReference>
<evidence type="ECO:0000313" key="2">
    <source>
        <dbReference type="WBParaSite" id="RSKR_0001017700.1"/>
    </source>
</evidence>
<accession>A0AC35UCG5</accession>
<dbReference type="WBParaSite" id="RSKR_0001017700.1">
    <property type="protein sequence ID" value="RSKR_0001017700.1"/>
    <property type="gene ID" value="RSKR_0001017700"/>
</dbReference>
<organism evidence="1 2">
    <name type="scientific">Rhabditophanes sp. KR3021</name>
    <dbReference type="NCBI Taxonomy" id="114890"/>
    <lineage>
        <taxon>Eukaryota</taxon>
        <taxon>Metazoa</taxon>
        <taxon>Ecdysozoa</taxon>
        <taxon>Nematoda</taxon>
        <taxon>Chromadorea</taxon>
        <taxon>Rhabditida</taxon>
        <taxon>Tylenchina</taxon>
        <taxon>Panagrolaimomorpha</taxon>
        <taxon>Strongyloidoidea</taxon>
        <taxon>Alloionematidae</taxon>
        <taxon>Rhabditophanes</taxon>
    </lineage>
</organism>
<protein>
    <submittedName>
        <fullName evidence="2">Glycosyltransferase family 92 protein</fullName>
    </submittedName>
</protein>
<evidence type="ECO:0000313" key="1">
    <source>
        <dbReference type="Proteomes" id="UP000095286"/>
    </source>
</evidence>
<name>A0AC35UCG5_9BILA</name>